<feature type="domain" description="Tyr recombinase" evidence="6">
    <location>
        <begin position="85"/>
        <end position="243"/>
    </location>
</feature>
<evidence type="ECO:0000256" key="3">
    <source>
        <dbReference type="ARBA" id="ARBA00023125"/>
    </source>
</evidence>
<evidence type="ECO:0000313" key="9">
    <source>
        <dbReference type="Proteomes" id="UP000183504"/>
    </source>
</evidence>
<dbReference type="InterPro" id="IPR044068">
    <property type="entry name" value="CB"/>
</dbReference>
<dbReference type="InterPro" id="IPR013762">
    <property type="entry name" value="Integrase-like_cat_sf"/>
</dbReference>
<keyword evidence="3 5" id="KW-0238">DNA-binding</keyword>
<dbReference type="InterPro" id="IPR004107">
    <property type="entry name" value="Integrase_SAM-like_N"/>
</dbReference>
<dbReference type="NCBIfam" id="NF002685">
    <property type="entry name" value="PRK02436.1"/>
    <property type="match status" value="1"/>
</dbReference>
<keyword evidence="4 5" id="KW-0233">DNA recombination</keyword>
<dbReference type="RefSeq" id="WP_072074432.1">
    <property type="nucleotide sequence ID" value="NZ_CDMW01000001.1"/>
</dbReference>
<dbReference type="CDD" id="cd01190">
    <property type="entry name" value="INT_StrepXerD_C_like"/>
    <property type="match status" value="1"/>
</dbReference>
<dbReference type="HAMAP" id="MF_01817">
    <property type="entry name" value="Recomb_XerD_like"/>
    <property type="match status" value="1"/>
</dbReference>
<keyword evidence="2 5" id="KW-0229">DNA integration</keyword>
<evidence type="ECO:0000313" key="8">
    <source>
        <dbReference type="EMBL" id="CEL90921.1"/>
    </source>
</evidence>
<reference evidence="8 9" key="1">
    <citation type="submission" date="2015-01" db="EMBL/GenBank/DDBJ databases">
        <authorList>
            <person name="Pelicic Vladimir"/>
        </authorList>
    </citation>
    <scope>NUCLEOTIDE SEQUENCE [LARGE SCALE GENOMIC DNA]</scope>
    <source>
        <strain evidence="8 9">2908</strain>
    </source>
</reference>
<dbReference type="Gene3D" id="1.10.150.130">
    <property type="match status" value="1"/>
</dbReference>
<comment type="similarity">
    <text evidence="5">Belongs to the 'phage' integrase family. XerD-like subfamily.</text>
</comment>
<sequence length="243" mass="28366">MKEYIRPFLNQKNISENSKIAYSYDLEQFVEEVHGRITETNLRIYQASIKDFKAAVQKRKLSAVNQFLYFLYQQQLIEEFHRLVLPKVSVSKEQENELLDLSAFWQESSVPRGRLMALLILEMGLLPSEILQVRVADVNLDFQVLKIEKAGQKRVIKIPESLTGELEDYLTGTYLFEKNGKSYSRQWGFRQLEAFLIEQGQASLSAQSLREQFILRQREKGIGLYDIAQDLGLKTMITLEKYR</sequence>
<dbReference type="EMBL" id="CDMW01000001">
    <property type="protein sequence ID" value="CEL90921.1"/>
    <property type="molecule type" value="Genomic_DNA"/>
</dbReference>
<dbReference type="GO" id="GO:0009037">
    <property type="term" value="F:tyrosine-based site-specific recombinase activity"/>
    <property type="evidence" value="ECO:0007669"/>
    <property type="project" value="UniProtKB-UniRule"/>
</dbReference>
<evidence type="ECO:0000256" key="2">
    <source>
        <dbReference type="ARBA" id="ARBA00022908"/>
    </source>
</evidence>
<dbReference type="AlphaFoldDB" id="A0A0B7GMK9"/>
<evidence type="ECO:0000256" key="5">
    <source>
        <dbReference type="HAMAP-Rule" id="MF_01817"/>
    </source>
</evidence>
<dbReference type="GO" id="GO:0003677">
    <property type="term" value="F:DNA binding"/>
    <property type="evidence" value="ECO:0007669"/>
    <property type="project" value="UniProtKB-UniRule"/>
</dbReference>
<dbReference type="SUPFAM" id="SSF56349">
    <property type="entry name" value="DNA breaking-rejoining enzymes"/>
    <property type="match status" value="1"/>
</dbReference>
<evidence type="ECO:0000259" key="6">
    <source>
        <dbReference type="PROSITE" id="PS51898"/>
    </source>
</evidence>
<keyword evidence="1 5" id="KW-0963">Cytoplasm</keyword>
<dbReference type="GO" id="GO:0005737">
    <property type="term" value="C:cytoplasm"/>
    <property type="evidence" value="ECO:0007669"/>
    <property type="project" value="UniProtKB-SubCell"/>
</dbReference>
<comment type="function">
    <text evidence="5">Putative tyrosine recombinase. Not involved in the cutting and rejoining of the recombining DNA molecules on dif(SL) site.</text>
</comment>
<dbReference type="PROSITE" id="PS51900">
    <property type="entry name" value="CB"/>
    <property type="match status" value="1"/>
</dbReference>
<comment type="subcellular location">
    <subcellularLocation>
        <location evidence="5">Cytoplasm</location>
    </subcellularLocation>
</comment>
<dbReference type="Proteomes" id="UP000183504">
    <property type="component" value="Unassembled WGS sequence"/>
</dbReference>
<dbReference type="Pfam" id="PF00589">
    <property type="entry name" value="Phage_integrase"/>
    <property type="match status" value="1"/>
</dbReference>
<dbReference type="Gene3D" id="1.10.443.10">
    <property type="entry name" value="Intergrase catalytic core"/>
    <property type="match status" value="1"/>
</dbReference>
<dbReference type="Pfam" id="PF02899">
    <property type="entry name" value="Phage_int_SAM_1"/>
    <property type="match status" value="1"/>
</dbReference>
<organism evidence="8 9">
    <name type="scientific">Streptococcus sanguinis</name>
    <dbReference type="NCBI Taxonomy" id="1305"/>
    <lineage>
        <taxon>Bacteria</taxon>
        <taxon>Bacillati</taxon>
        <taxon>Bacillota</taxon>
        <taxon>Bacilli</taxon>
        <taxon>Lactobacillales</taxon>
        <taxon>Streptococcaceae</taxon>
        <taxon>Streptococcus</taxon>
    </lineage>
</organism>
<evidence type="ECO:0000256" key="1">
    <source>
        <dbReference type="ARBA" id="ARBA00022490"/>
    </source>
</evidence>
<accession>A0A0B7GMK9</accession>
<dbReference type="PROSITE" id="PS51898">
    <property type="entry name" value="TYR_RECOMBINASE"/>
    <property type="match status" value="1"/>
</dbReference>
<dbReference type="InterPro" id="IPR020876">
    <property type="entry name" value="Tyrosine_recombinase_XerD-like"/>
</dbReference>
<dbReference type="InterPro" id="IPR011010">
    <property type="entry name" value="DNA_brk_join_enz"/>
</dbReference>
<evidence type="ECO:0000259" key="7">
    <source>
        <dbReference type="PROSITE" id="PS51900"/>
    </source>
</evidence>
<gene>
    <name evidence="8" type="ORF">SSV_1632</name>
</gene>
<proteinExistence type="inferred from homology"/>
<name>A0A0B7GMK9_STRSA</name>
<dbReference type="InterPro" id="IPR010998">
    <property type="entry name" value="Integrase_recombinase_N"/>
</dbReference>
<evidence type="ECO:0000256" key="4">
    <source>
        <dbReference type="ARBA" id="ARBA00023172"/>
    </source>
</evidence>
<protein>
    <recommendedName>
        <fullName evidence="5">Tyrosine recombinase XerD-like</fullName>
    </recommendedName>
</protein>
<dbReference type="InterPro" id="IPR002104">
    <property type="entry name" value="Integrase_catalytic"/>
</dbReference>
<dbReference type="GO" id="GO:0006313">
    <property type="term" value="P:DNA transposition"/>
    <property type="evidence" value="ECO:0007669"/>
    <property type="project" value="UniProtKB-UniRule"/>
</dbReference>
<feature type="domain" description="Core-binding (CB)" evidence="7">
    <location>
        <begin position="1"/>
        <end position="72"/>
    </location>
</feature>
<feature type="active site" description="O-(3'-phospho-DNA)-tyrosine intermediate" evidence="5">
    <location>
        <position position="242"/>
    </location>
</feature>